<gene>
    <name evidence="1" type="ORF">FF100_34775</name>
</gene>
<dbReference type="OrthoDB" id="7995497at2"/>
<name>A0A5C4L574_9HYPH</name>
<dbReference type="EMBL" id="VDDA01000051">
    <property type="protein sequence ID" value="TNC06263.1"/>
    <property type="molecule type" value="Genomic_DNA"/>
</dbReference>
<accession>A0A5C4L574</accession>
<evidence type="ECO:0000313" key="1">
    <source>
        <dbReference type="EMBL" id="TNC06263.1"/>
    </source>
</evidence>
<dbReference type="RefSeq" id="WP_139040575.1">
    <property type="nucleotide sequence ID" value="NZ_VDDA01000051.1"/>
</dbReference>
<sequence length="185" mass="21459">MTIIDRHQIVDAPDPDFGGISNRGRSHDQLRDAYKGALRGFDYFGMIEPALYVSTQRVAGVPRFMLWHMHALVWNTSRERLERRAEDLRPWFRAYLPYATGVDVRPVRTGDLLQMIWYVAKTPMHQYQLAKRESESLQQYRGPLNGVNTVRLYAAMHELQLPDLVLAGGIGCHILRRTCRAARHW</sequence>
<evidence type="ECO:0000313" key="2">
    <source>
        <dbReference type="Proteomes" id="UP000305267"/>
    </source>
</evidence>
<dbReference type="AlphaFoldDB" id="A0A5C4L574"/>
<keyword evidence="2" id="KW-1185">Reference proteome</keyword>
<comment type="caution">
    <text evidence="1">The sequence shown here is derived from an EMBL/GenBank/DDBJ whole genome shotgun (WGS) entry which is preliminary data.</text>
</comment>
<proteinExistence type="predicted"/>
<organism evidence="1 2">
    <name type="scientific">Methylobacterium terricola</name>
    <dbReference type="NCBI Taxonomy" id="2583531"/>
    <lineage>
        <taxon>Bacteria</taxon>
        <taxon>Pseudomonadati</taxon>
        <taxon>Pseudomonadota</taxon>
        <taxon>Alphaproteobacteria</taxon>
        <taxon>Hyphomicrobiales</taxon>
        <taxon>Methylobacteriaceae</taxon>
        <taxon>Methylobacterium</taxon>
    </lineage>
</organism>
<protein>
    <submittedName>
        <fullName evidence="1">Uncharacterized protein</fullName>
    </submittedName>
</protein>
<reference evidence="1 2" key="1">
    <citation type="submission" date="2019-06" db="EMBL/GenBank/DDBJ databases">
        <title>Genome of Methylobacterium sp. 17Sr1-39.</title>
        <authorList>
            <person name="Seo T."/>
        </authorList>
    </citation>
    <scope>NUCLEOTIDE SEQUENCE [LARGE SCALE GENOMIC DNA]</scope>
    <source>
        <strain evidence="1 2">17Sr1-39</strain>
    </source>
</reference>
<dbReference type="Proteomes" id="UP000305267">
    <property type="component" value="Unassembled WGS sequence"/>
</dbReference>